<comment type="caution">
    <text evidence="1">The sequence shown here is derived from an EMBL/GenBank/DDBJ whole genome shotgun (WGS) entry which is preliminary data.</text>
</comment>
<keyword evidence="2" id="KW-1185">Reference proteome</keyword>
<evidence type="ECO:0000313" key="1">
    <source>
        <dbReference type="EMBL" id="OLZ39852.1"/>
    </source>
</evidence>
<dbReference type="Pfam" id="PF26259">
    <property type="entry name" value="DUF8063"/>
    <property type="match status" value="1"/>
</dbReference>
<dbReference type="Proteomes" id="UP000189370">
    <property type="component" value="Unassembled WGS sequence"/>
</dbReference>
<dbReference type="RefSeq" id="WP_076143204.1">
    <property type="nucleotide sequence ID" value="NZ_LWLN01000001.1"/>
</dbReference>
<reference evidence="2" key="1">
    <citation type="submission" date="2016-04" db="EMBL/GenBank/DDBJ databases">
        <authorList>
            <person name="Chen S.-C."/>
            <person name="Lai M.-C."/>
        </authorList>
    </citation>
    <scope>NUCLEOTIDE SEQUENCE [LARGE SCALE GENOMIC DNA]</scope>
    <source>
        <strain evidence="2">AB14</strain>
    </source>
</reference>
<dbReference type="OrthoDB" id="269681at2157"/>
<gene>
    <name evidence="1" type="ORF">A6E15_02125</name>
</gene>
<evidence type="ECO:0000313" key="2">
    <source>
        <dbReference type="Proteomes" id="UP000189370"/>
    </source>
</evidence>
<dbReference type="STRING" id="301967.A6E15_02125"/>
<proteinExistence type="predicted"/>
<protein>
    <submittedName>
        <fullName evidence="1">Uncharacterized protein</fullName>
    </submittedName>
</protein>
<accession>A0A1S8AT45</accession>
<name>A0A1S8AT45_9EURY</name>
<sequence>MRRTIALVAVAIAIAMGMGVGLGPAAAQEQPANQTANESDQVPVVDPEGEDALRTIDNQTRVTDWSYSPGRFTLEIEADEPTTVSLTESGSFEEDAESYNYAKHELEEGTQTVTFMVAPRQGGKGAAVAIATQQSLENGGGAVVSTGTVQSNPFSNFGGTSGLFSGVAMTSGFAGLGAWYVVRSENDGVVEA</sequence>
<organism evidence="1 2">
    <name type="scientific">Natrinema saccharevitans</name>
    <dbReference type="NCBI Taxonomy" id="301967"/>
    <lineage>
        <taxon>Archaea</taxon>
        <taxon>Methanobacteriati</taxon>
        <taxon>Methanobacteriota</taxon>
        <taxon>Stenosarchaea group</taxon>
        <taxon>Halobacteria</taxon>
        <taxon>Halobacteriales</taxon>
        <taxon>Natrialbaceae</taxon>
        <taxon>Natrinema</taxon>
    </lineage>
</organism>
<dbReference type="EMBL" id="LWLN01000001">
    <property type="protein sequence ID" value="OLZ39852.1"/>
    <property type="molecule type" value="Genomic_DNA"/>
</dbReference>
<dbReference type="AlphaFoldDB" id="A0A1S8AT45"/>
<dbReference type="InterPro" id="IPR058376">
    <property type="entry name" value="DUF8063"/>
</dbReference>